<dbReference type="SUPFAM" id="SSF56317">
    <property type="entry name" value="Carbon-nitrogen hydrolase"/>
    <property type="match status" value="1"/>
</dbReference>
<dbReference type="Proteomes" id="UP001501047">
    <property type="component" value="Unassembled WGS sequence"/>
</dbReference>
<accession>A0ABN1KRQ6</accession>
<gene>
    <name evidence="3" type="ORF">GCM10008908_24040</name>
</gene>
<evidence type="ECO:0000259" key="2">
    <source>
        <dbReference type="PROSITE" id="PS50263"/>
    </source>
</evidence>
<dbReference type="Pfam" id="PF00795">
    <property type="entry name" value="CN_hydrolase"/>
    <property type="match status" value="1"/>
</dbReference>
<dbReference type="PROSITE" id="PS50263">
    <property type="entry name" value="CN_HYDROLASE"/>
    <property type="match status" value="1"/>
</dbReference>
<comment type="caution">
    <text evidence="3">The sequence shown here is derived from an EMBL/GenBank/DDBJ whole genome shotgun (WGS) entry which is preliminary data.</text>
</comment>
<evidence type="ECO:0000256" key="1">
    <source>
        <dbReference type="ARBA" id="ARBA00010613"/>
    </source>
</evidence>
<dbReference type="CDD" id="cd07197">
    <property type="entry name" value="nitrilase"/>
    <property type="match status" value="1"/>
</dbReference>
<dbReference type="InterPro" id="IPR036526">
    <property type="entry name" value="C-N_Hydrolase_sf"/>
</dbReference>
<protein>
    <recommendedName>
        <fullName evidence="2">CN hydrolase domain-containing protein</fullName>
    </recommendedName>
</protein>
<name>A0ABN1KRQ6_CLOSU</name>
<dbReference type="EMBL" id="BAAACI010000006">
    <property type="protein sequence ID" value="GAA0774347.1"/>
    <property type="molecule type" value="Genomic_DNA"/>
</dbReference>
<organism evidence="3 4">
    <name type="scientific">Clostridium subterminale</name>
    <dbReference type="NCBI Taxonomy" id="1550"/>
    <lineage>
        <taxon>Bacteria</taxon>
        <taxon>Bacillati</taxon>
        <taxon>Bacillota</taxon>
        <taxon>Clostridia</taxon>
        <taxon>Eubacteriales</taxon>
        <taxon>Clostridiaceae</taxon>
        <taxon>Clostridium</taxon>
    </lineage>
</organism>
<dbReference type="Gene3D" id="3.60.110.10">
    <property type="entry name" value="Carbon-nitrogen hydrolase"/>
    <property type="match status" value="1"/>
</dbReference>
<evidence type="ECO:0000313" key="4">
    <source>
        <dbReference type="Proteomes" id="UP001501047"/>
    </source>
</evidence>
<dbReference type="InterPro" id="IPR003010">
    <property type="entry name" value="C-N_Hydrolase"/>
</dbReference>
<dbReference type="RefSeq" id="WP_343826669.1">
    <property type="nucleotide sequence ID" value="NZ_BAAACI010000006.1"/>
</dbReference>
<keyword evidence="4" id="KW-1185">Reference proteome</keyword>
<evidence type="ECO:0000313" key="3">
    <source>
        <dbReference type="EMBL" id="GAA0774347.1"/>
    </source>
</evidence>
<proteinExistence type="inferred from homology"/>
<feature type="domain" description="CN hydrolase" evidence="2">
    <location>
        <begin position="1"/>
        <end position="127"/>
    </location>
</feature>
<comment type="similarity">
    <text evidence="1">Belongs to the carbon-nitrogen hydrolase superfamily. NIT1/NIT2 family.</text>
</comment>
<sequence>MNLATHERNVFTAGNELPVLDIKINNQRLKLGIQLCREIRYPEQWRILALNNAQVFIYLTNAISGNNFSVWRSHLISRAAENQRFVISSNNANEDQQCPTMLISPKGQVVEEIVSNELEVIKRIIDTDDISDWYLDQCRSDVVKIISK</sequence>
<reference evidence="3 4" key="1">
    <citation type="journal article" date="2019" name="Int. J. Syst. Evol. Microbiol.">
        <title>The Global Catalogue of Microorganisms (GCM) 10K type strain sequencing project: providing services to taxonomists for standard genome sequencing and annotation.</title>
        <authorList>
            <consortium name="The Broad Institute Genomics Platform"/>
            <consortium name="The Broad Institute Genome Sequencing Center for Infectious Disease"/>
            <person name="Wu L."/>
            <person name="Ma J."/>
        </authorList>
    </citation>
    <scope>NUCLEOTIDE SEQUENCE [LARGE SCALE GENOMIC DNA]</scope>
    <source>
        <strain evidence="3 4">JCM 1417</strain>
    </source>
</reference>
<dbReference type="PANTHER" id="PTHR23088">
    <property type="entry name" value="NITRILASE-RELATED"/>
    <property type="match status" value="1"/>
</dbReference>
<dbReference type="PANTHER" id="PTHR23088:SF27">
    <property type="entry name" value="DEAMINATED GLUTATHIONE AMIDASE"/>
    <property type="match status" value="1"/>
</dbReference>